<dbReference type="FunFam" id="3.10.20.370:FF:000003">
    <property type="entry name" value="Transposon Tf2-6 polyprotein"/>
    <property type="match status" value="1"/>
</dbReference>
<keyword evidence="25" id="KW-1185">Reference proteome</keyword>
<dbReference type="SUPFAM" id="SSF53098">
    <property type="entry name" value="Ribonuclease H-like"/>
    <property type="match status" value="1"/>
</dbReference>
<dbReference type="GO" id="GO:0004190">
    <property type="term" value="F:aspartic-type endopeptidase activity"/>
    <property type="evidence" value="ECO:0007669"/>
    <property type="project" value="UniProtKB-KW"/>
</dbReference>
<dbReference type="InterPro" id="IPR021109">
    <property type="entry name" value="Peptidase_aspartic_dom_sf"/>
</dbReference>
<keyword evidence="14" id="KW-0229">DNA integration</keyword>
<dbReference type="EC" id="2.7.7.49" evidence="4"/>
<feature type="domain" description="Chromo" evidence="21">
    <location>
        <begin position="1200"/>
        <end position="1258"/>
    </location>
</feature>
<dbReference type="InterPro" id="IPR043128">
    <property type="entry name" value="Rev_trsase/Diguanyl_cyclase"/>
</dbReference>
<comment type="similarity">
    <text evidence="2">Belongs to the beta type-B retroviral polymerase family. HERV class-II K(HML-2) pol subfamily.</text>
</comment>
<dbReference type="Gene3D" id="2.40.70.10">
    <property type="entry name" value="Acid Proteases"/>
    <property type="match status" value="1"/>
</dbReference>
<dbReference type="Pfam" id="PF00665">
    <property type="entry name" value="rve"/>
    <property type="match status" value="1"/>
</dbReference>
<dbReference type="SUPFAM" id="SSF56672">
    <property type="entry name" value="DNA/RNA polymerases"/>
    <property type="match status" value="1"/>
</dbReference>
<dbReference type="InterPro" id="IPR041373">
    <property type="entry name" value="RT_RNaseH"/>
</dbReference>
<dbReference type="Gene3D" id="1.10.340.70">
    <property type="match status" value="1"/>
</dbReference>
<name>A0A669EBE6_ORENI</name>
<comment type="subcellular location">
    <subcellularLocation>
        <location evidence="1">Nucleus</location>
    </subcellularLocation>
</comment>
<keyword evidence="7" id="KW-0548">Nucleotidyltransferase</keyword>
<dbReference type="Ensembl" id="ENSONIT00000045810.1">
    <property type="protein sequence ID" value="ENSONIP00000070345.1"/>
    <property type="gene ID" value="ENSONIG00000031949.1"/>
</dbReference>
<keyword evidence="9" id="KW-0479">Metal-binding</keyword>
<dbReference type="Pfam" id="PF00385">
    <property type="entry name" value="Chromo"/>
    <property type="match status" value="1"/>
</dbReference>
<dbReference type="Gene3D" id="3.10.20.370">
    <property type="match status" value="1"/>
</dbReference>
<dbReference type="Gene3D" id="3.30.420.10">
    <property type="entry name" value="Ribonuclease H-like superfamily/Ribonuclease H"/>
    <property type="match status" value="1"/>
</dbReference>
<dbReference type="CDD" id="cd00303">
    <property type="entry name" value="retropepsin_like"/>
    <property type="match status" value="1"/>
</dbReference>
<dbReference type="InterPro" id="IPR043502">
    <property type="entry name" value="DNA/RNA_pol_sf"/>
</dbReference>
<evidence type="ECO:0000259" key="23">
    <source>
        <dbReference type="PROSITE" id="PS50994"/>
    </source>
</evidence>
<dbReference type="GeneTree" id="ENSGT01060000248608"/>
<feature type="region of interest" description="Disordered" evidence="20">
    <location>
        <begin position="1250"/>
        <end position="1270"/>
    </location>
</feature>
<evidence type="ECO:0000256" key="11">
    <source>
        <dbReference type="ARBA" id="ARBA00022759"/>
    </source>
</evidence>
<evidence type="ECO:0000256" key="5">
    <source>
        <dbReference type="ARBA" id="ARBA00022670"/>
    </source>
</evidence>
<dbReference type="GO" id="GO:0003887">
    <property type="term" value="F:DNA-directed DNA polymerase activity"/>
    <property type="evidence" value="ECO:0007669"/>
    <property type="project" value="UniProtKB-KW"/>
</dbReference>
<evidence type="ECO:0000256" key="8">
    <source>
        <dbReference type="ARBA" id="ARBA00022722"/>
    </source>
</evidence>
<dbReference type="PROSITE" id="PS50994">
    <property type="entry name" value="INTEGRASE"/>
    <property type="match status" value="1"/>
</dbReference>
<dbReference type="InterPro" id="IPR001584">
    <property type="entry name" value="Integrase_cat-core"/>
</dbReference>
<evidence type="ECO:0000256" key="20">
    <source>
        <dbReference type="SAM" id="MobiDB-lite"/>
    </source>
</evidence>
<dbReference type="Pfam" id="PF08284">
    <property type="entry name" value="RVP_2"/>
    <property type="match status" value="1"/>
</dbReference>
<keyword evidence="13" id="KW-0460">Magnesium</keyword>
<dbReference type="FunFam" id="3.30.70.270:FF:000020">
    <property type="entry name" value="Transposon Tf2-6 polyprotein-like Protein"/>
    <property type="match status" value="1"/>
</dbReference>
<dbReference type="GO" id="GO:0006508">
    <property type="term" value="P:proteolysis"/>
    <property type="evidence" value="ECO:0007669"/>
    <property type="project" value="UniProtKB-KW"/>
</dbReference>
<feature type="domain" description="Integrase catalytic" evidence="23">
    <location>
        <begin position="899"/>
        <end position="1058"/>
    </location>
</feature>
<dbReference type="GO" id="GO:0046872">
    <property type="term" value="F:metal ion binding"/>
    <property type="evidence" value="ECO:0007669"/>
    <property type="project" value="UniProtKB-KW"/>
</dbReference>
<dbReference type="InterPro" id="IPR036397">
    <property type="entry name" value="RNaseH_sf"/>
</dbReference>
<evidence type="ECO:0000313" key="24">
    <source>
        <dbReference type="Ensembl" id="ENSONIP00000070345.1"/>
    </source>
</evidence>
<dbReference type="Pfam" id="PF17921">
    <property type="entry name" value="Integrase_H2C2"/>
    <property type="match status" value="1"/>
</dbReference>
<dbReference type="CDD" id="cd01647">
    <property type="entry name" value="RT_LTR"/>
    <property type="match status" value="1"/>
</dbReference>
<keyword evidence="15" id="KW-0695">RNA-directed DNA polymerase</keyword>
<dbReference type="PANTHER" id="PTHR37984:SF5">
    <property type="entry name" value="PROTEIN NYNRIN-LIKE"/>
    <property type="match status" value="1"/>
</dbReference>
<dbReference type="GO" id="GO:0004523">
    <property type="term" value="F:RNA-DNA hybrid ribonuclease activity"/>
    <property type="evidence" value="ECO:0007669"/>
    <property type="project" value="UniProtKB-EC"/>
</dbReference>
<dbReference type="InterPro" id="IPR041588">
    <property type="entry name" value="Integrase_H2C2"/>
</dbReference>
<dbReference type="GO" id="GO:0015074">
    <property type="term" value="P:DNA integration"/>
    <property type="evidence" value="ECO:0007669"/>
    <property type="project" value="UniProtKB-KW"/>
</dbReference>
<dbReference type="PROSITE" id="PS50013">
    <property type="entry name" value="CHROMO_2"/>
    <property type="match status" value="1"/>
</dbReference>
<dbReference type="InterPro" id="IPR000953">
    <property type="entry name" value="Chromo/chromo_shadow_dom"/>
</dbReference>
<organism evidence="24 25">
    <name type="scientific">Oreochromis niloticus</name>
    <name type="common">Nile tilapia</name>
    <name type="synonym">Tilapia nilotica</name>
    <dbReference type="NCBI Taxonomy" id="8128"/>
    <lineage>
        <taxon>Eukaryota</taxon>
        <taxon>Metazoa</taxon>
        <taxon>Chordata</taxon>
        <taxon>Craniata</taxon>
        <taxon>Vertebrata</taxon>
        <taxon>Euteleostomi</taxon>
        <taxon>Actinopterygii</taxon>
        <taxon>Neopterygii</taxon>
        <taxon>Teleostei</taxon>
        <taxon>Neoteleostei</taxon>
        <taxon>Acanthomorphata</taxon>
        <taxon>Ovalentaria</taxon>
        <taxon>Cichlomorphae</taxon>
        <taxon>Cichliformes</taxon>
        <taxon>Cichlidae</taxon>
        <taxon>African cichlids</taxon>
        <taxon>Pseudocrenilabrinae</taxon>
        <taxon>Oreochromini</taxon>
        <taxon>Oreochromis</taxon>
    </lineage>
</organism>
<evidence type="ECO:0000256" key="6">
    <source>
        <dbReference type="ARBA" id="ARBA00022679"/>
    </source>
</evidence>
<evidence type="ECO:0000256" key="19">
    <source>
        <dbReference type="ARBA" id="ARBA00039658"/>
    </source>
</evidence>
<evidence type="ECO:0000256" key="9">
    <source>
        <dbReference type="ARBA" id="ARBA00022723"/>
    </source>
</evidence>
<keyword evidence="16" id="KW-0239">DNA-directed DNA polymerase</keyword>
<dbReference type="PROSITE" id="PS50878">
    <property type="entry name" value="RT_POL"/>
    <property type="match status" value="1"/>
</dbReference>
<dbReference type="InterPro" id="IPR050951">
    <property type="entry name" value="Retrovirus_Pol_polyprotein"/>
</dbReference>
<evidence type="ECO:0000256" key="13">
    <source>
        <dbReference type="ARBA" id="ARBA00022842"/>
    </source>
</evidence>
<reference evidence="25" key="1">
    <citation type="submission" date="2012-01" db="EMBL/GenBank/DDBJ databases">
        <title>The Genome Sequence of Oreochromis niloticus (Nile Tilapia).</title>
        <authorList>
            <consortium name="Broad Institute Genome Assembly Team"/>
            <consortium name="Broad Institute Sequencing Platform"/>
            <person name="Di Palma F."/>
            <person name="Johnson J."/>
            <person name="Lander E.S."/>
            <person name="Lindblad-Toh K."/>
        </authorList>
    </citation>
    <scope>NUCLEOTIDE SEQUENCE [LARGE SCALE GENOMIC DNA]</scope>
</reference>
<keyword evidence="18" id="KW-0233">DNA recombination</keyword>
<evidence type="ECO:0000256" key="18">
    <source>
        <dbReference type="ARBA" id="ARBA00023172"/>
    </source>
</evidence>
<evidence type="ECO:0000256" key="16">
    <source>
        <dbReference type="ARBA" id="ARBA00022932"/>
    </source>
</evidence>
<feature type="region of interest" description="Disordered" evidence="20">
    <location>
        <begin position="75"/>
        <end position="113"/>
    </location>
</feature>
<evidence type="ECO:0000256" key="2">
    <source>
        <dbReference type="ARBA" id="ARBA00010879"/>
    </source>
</evidence>
<dbReference type="Pfam" id="PF24626">
    <property type="entry name" value="SH3_Tf2-1"/>
    <property type="match status" value="1"/>
</dbReference>
<dbReference type="Pfam" id="PF00078">
    <property type="entry name" value="RVT_1"/>
    <property type="match status" value="1"/>
</dbReference>
<dbReference type="AlphaFoldDB" id="A0A669EBE6"/>
<dbReference type="GO" id="GO:0006310">
    <property type="term" value="P:DNA recombination"/>
    <property type="evidence" value="ECO:0007669"/>
    <property type="project" value="UniProtKB-KW"/>
</dbReference>
<dbReference type="InterPro" id="IPR016197">
    <property type="entry name" value="Chromo-like_dom_sf"/>
</dbReference>
<evidence type="ECO:0000259" key="21">
    <source>
        <dbReference type="PROSITE" id="PS50013"/>
    </source>
</evidence>
<dbReference type="PANTHER" id="PTHR37984">
    <property type="entry name" value="PROTEIN CBG26694"/>
    <property type="match status" value="1"/>
</dbReference>
<keyword evidence="5" id="KW-0645">Protease</keyword>
<dbReference type="GO" id="GO:0003677">
    <property type="term" value="F:DNA binding"/>
    <property type="evidence" value="ECO:0007669"/>
    <property type="project" value="UniProtKB-KW"/>
</dbReference>
<reference evidence="24" key="3">
    <citation type="submission" date="2025-09" db="UniProtKB">
        <authorList>
            <consortium name="Ensembl"/>
        </authorList>
    </citation>
    <scope>IDENTIFICATION</scope>
</reference>
<dbReference type="EC" id="3.1.26.4" evidence="3"/>
<evidence type="ECO:0000256" key="14">
    <source>
        <dbReference type="ARBA" id="ARBA00022908"/>
    </source>
</evidence>
<dbReference type="SUPFAM" id="SSF54160">
    <property type="entry name" value="Chromo domain-like"/>
    <property type="match status" value="1"/>
</dbReference>
<dbReference type="GO" id="GO:0005634">
    <property type="term" value="C:nucleus"/>
    <property type="evidence" value="ECO:0007669"/>
    <property type="project" value="UniProtKB-SubCell"/>
</dbReference>
<dbReference type="GO" id="GO:0003964">
    <property type="term" value="F:RNA-directed DNA polymerase activity"/>
    <property type="evidence" value="ECO:0007669"/>
    <property type="project" value="UniProtKB-KW"/>
</dbReference>
<accession>A0A669EBE6</accession>
<dbReference type="InterPro" id="IPR000477">
    <property type="entry name" value="RT_dom"/>
</dbReference>
<evidence type="ECO:0000313" key="25">
    <source>
        <dbReference type="Proteomes" id="UP000005207"/>
    </source>
</evidence>
<dbReference type="Proteomes" id="UP000005207">
    <property type="component" value="Linkage group LG3"/>
</dbReference>
<dbReference type="Pfam" id="PF17917">
    <property type="entry name" value="RT_RNaseH"/>
    <property type="match status" value="1"/>
</dbReference>
<keyword evidence="17" id="KW-0238">DNA-binding</keyword>
<proteinExistence type="inferred from homology"/>
<evidence type="ECO:0000256" key="10">
    <source>
        <dbReference type="ARBA" id="ARBA00022750"/>
    </source>
</evidence>
<dbReference type="InterPro" id="IPR012337">
    <property type="entry name" value="RNaseH-like_sf"/>
</dbReference>
<dbReference type="SMART" id="SM00298">
    <property type="entry name" value="CHROMO"/>
    <property type="match status" value="1"/>
</dbReference>
<feature type="domain" description="Reverse transcriptase" evidence="22">
    <location>
        <begin position="382"/>
        <end position="561"/>
    </location>
</feature>
<sequence>MFSLKQGRSVADFSVEFWTLAEEAGWEEKALRGTFLNGLNERIKRELATKDMPTTLSALVDMCIRLDDHMREFGGQSEESRCPMGSSNAWGHPVPSEWRKAEQEPGDDEEQPMQLGRASFKTARWRKKRQTGECVLCERKGQVVDSCPVQSKEPGSSVSVRVLSGATKIMLPHLSCPAKLIFLSRTHPCEALIDSGAEQSFIEAFARELEIPLIALREPLRVSALNGKLLAEVTHCTQEIQLVLSGNHVEKISLFLFKAPETPLVLGYLWLQQHNPQIDWSHSCVTGWSVKCHELCLKSAVPNITDNIPAEVSTTPDLSNVPSDYHDLAPVFCKDRALSLPPHRPYDCCIDLLPGASLPTSRLYSISKPEREAMERYITDSLASGIIRPSSSPLGAGFFFVEKKDKTLRPCIDFRGLNNITVKNKYPLPLLASAFELLQDAVIFSKLDLRNAYHLVCIREGDEWKTAFNTHLGHFEYLVMPFGLTNAPAVFQAMVNDVLRDFINHFAFVYLGDILIFSKSRAEHIKHVCLVLQRLLANRLFVKGEKCEFHVQSASFLGFIVEQGRLRADPAKVKAVVEWPEPKNRKAVQKFLGFANFYRRFIRNFSKVVSPLTHLTSPKQQFLWLLAAQQAFDQLKRLFSSAPVLIQADLTQPFVVEVAASDSGVGAVLSQRLEGKLHPCAFFSRRLSQAERNYDVGDRELLAIKLALEEWRHWLEGSEHPVLVWTDHKNLAYLQAAKRLNARQARWALFFTRFNLVITYRPGSRNTKPDALSRQFSPVGDAEDRDKPILPASCIVGAVTWEIERLIRNALQQDPDPGSGPVGRQYVPVAVRGKVIHWVHTAKFSCHLGRHRTLSFLQRLFWWPSLAKDVREYVAACPICAQNKVPSSPPSGHLRPLPVPKRPWSHIAVDFVTGLPPSAGNTTILTIIDRFSKAAHFVALPKLPSALETAQLLTQHVFRLHGVPQDVVSDRGPQFTSQVWREFCSELGARVSLSSGFHPQTNGQAERPNQELEAMLRCVASSNQSSWSEHLAWVEYAHNASTSTATGVSPFEVSLGYQPPLLSVTEGELAVPSVQHHMRRCRQAWRTTRAALLRTAEQNEELADRHRVPAPVYRVGQQVWLSSKNIPLRTESKKLAPRFVSPFPVQEVLNPVTVRLTLPRTMRVHNVFHVSQVKPVRTSPLCPPSRAPPPARIINGAPAYSITRIMDARRHGRGFQFLVDWEGYGPEERSWVPRSAILDDGMVREFRRRHPDKFGRSPGGSRQGGGTVMV</sequence>
<evidence type="ECO:0000256" key="7">
    <source>
        <dbReference type="ARBA" id="ARBA00022695"/>
    </source>
</evidence>
<evidence type="ECO:0000259" key="22">
    <source>
        <dbReference type="PROSITE" id="PS50878"/>
    </source>
</evidence>
<keyword evidence="10" id="KW-0064">Aspartyl protease</keyword>
<dbReference type="Gene3D" id="3.30.70.270">
    <property type="match status" value="2"/>
</dbReference>
<dbReference type="FunFam" id="3.30.420.10:FF:000032">
    <property type="entry name" value="Retrovirus-related Pol polyprotein from transposon 297-like Protein"/>
    <property type="match status" value="1"/>
</dbReference>
<evidence type="ECO:0000256" key="4">
    <source>
        <dbReference type="ARBA" id="ARBA00012493"/>
    </source>
</evidence>
<keyword evidence="11" id="KW-0255">Endonuclease</keyword>
<keyword evidence="12" id="KW-0378">Hydrolase</keyword>
<reference evidence="24" key="2">
    <citation type="submission" date="2025-08" db="UniProtKB">
        <authorList>
            <consortium name="Ensembl"/>
        </authorList>
    </citation>
    <scope>IDENTIFICATION</scope>
</reference>
<keyword evidence="8" id="KW-0540">Nuclease</keyword>
<dbReference type="InterPro" id="IPR023780">
    <property type="entry name" value="Chromo_domain"/>
</dbReference>
<evidence type="ECO:0000256" key="1">
    <source>
        <dbReference type="ARBA" id="ARBA00004123"/>
    </source>
</evidence>
<evidence type="ECO:0000256" key="3">
    <source>
        <dbReference type="ARBA" id="ARBA00012180"/>
    </source>
</evidence>
<evidence type="ECO:0000256" key="15">
    <source>
        <dbReference type="ARBA" id="ARBA00022918"/>
    </source>
</evidence>
<evidence type="ECO:0000256" key="17">
    <source>
        <dbReference type="ARBA" id="ARBA00023125"/>
    </source>
</evidence>
<evidence type="ECO:0000256" key="12">
    <source>
        <dbReference type="ARBA" id="ARBA00022801"/>
    </source>
</evidence>
<dbReference type="Gene3D" id="2.40.50.40">
    <property type="match status" value="1"/>
</dbReference>
<protein>
    <recommendedName>
        <fullName evidence="19">Gypsy retrotransposon integrase-like protein 1</fullName>
        <ecNumber evidence="4">2.7.7.49</ecNumber>
        <ecNumber evidence="3">3.1.26.4</ecNumber>
    </recommendedName>
</protein>
<dbReference type="OMA" id="HYHEYLA"/>
<dbReference type="InterPro" id="IPR056924">
    <property type="entry name" value="SH3_Tf2-1"/>
</dbReference>
<keyword evidence="6" id="KW-0808">Transferase</keyword>
<dbReference type="Gene3D" id="3.10.10.10">
    <property type="entry name" value="HIV Type 1 Reverse Transcriptase, subunit A, domain 1"/>
    <property type="match status" value="1"/>
</dbReference>
<feature type="compositionally biased region" description="Gly residues" evidence="20">
    <location>
        <begin position="1257"/>
        <end position="1270"/>
    </location>
</feature>
<dbReference type="CDD" id="cd09274">
    <property type="entry name" value="RNase_HI_RT_Ty3"/>
    <property type="match status" value="1"/>
</dbReference>
<dbReference type="InParanoid" id="A0A669EBE6"/>